<feature type="region of interest" description="Disordered" evidence="1">
    <location>
        <begin position="35"/>
        <end position="155"/>
    </location>
</feature>
<feature type="region of interest" description="Disordered" evidence="1">
    <location>
        <begin position="215"/>
        <end position="248"/>
    </location>
</feature>
<name>G4T7C3_SERID</name>
<feature type="region of interest" description="Disordered" evidence="1">
    <location>
        <begin position="1"/>
        <end position="23"/>
    </location>
</feature>
<evidence type="ECO:0000313" key="3">
    <source>
        <dbReference type="Proteomes" id="UP000007148"/>
    </source>
</evidence>
<feature type="region of interest" description="Disordered" evidence="1">
    <location>
        <begin position="306"/>
        <end position="357"/>
    </location>
</feature>
<feature type="compositionally biased region" description="Low complexity" evidence="1">
    <location>
        <begin position="144"/>
        <end position="153"/>
    </location>
</feature>
<comment type="caution">
    <text evidence="2">The sequence shown here is derived from an EMBL/GenBank/DDBJ whole genome shotgun (WGS) entry which is preliminary data.</text>
</comment>
<feature type="region of interest" description="Disordered" evidence="1">
    <location>
        <begin position="188"/>
        <end position="207"/>
    </location>
</feature>
<protein>
    <submittedName>
        <fullName evidence="2">Uncharacterized protein</fullName>
    </submittedName>
</protein>
<proteinExistence type="predicted"/>
<feature type="compositionally biased region" description="Polar residues" evidence="1">
    <location>
        <begin position="1"/>
        <end position="18"/>
    </location>
</feature>
<feature type="compositionally biased region" description="Polar residues" evidence="1">
    <location>
        <begin position="53"/>
        <end position="77"/>
    </location>
</feature>
<sequence length="448" mass="46752">MATITQGPPTSIGPVNNTKKLRHKASKPIITWLSKKLGGSHAQRPPKPALSVANVNTDSADPSSTVRGRSLSLQVPPTNEPAARTVVLNDDQDLPSPSAARSMFSERNSLTADSMWTKRSPALEADEDASIRPLPPTSPPSPTPSRSSSSQISDLRTFRSVAASTKPTTLMSIDSGNGLIAGTMAHIAQAPSPNSPSSSNSNNPRFSVPLVHPAVARAASRHRSSMQAPLHTTHHPRNNPNPTAVPADNASTLTLASSAFALSARGNDWTDGISVSLDQYHGDGDVNSSHIGIDDDDAEVAASVRALRPRSSRRGSWESEESRWSARVGSGPNGVGSPSIGSGLTRPPSIGGQSTAPSLSISKLKLGVGNSDQESHKTVGLDHPAEVDAEHEELKHDASSSTIPDTLSYSPAPEGSLRDPEATSTNRASVRFSVASDEPAAASPARVS</sequence>
<feature type="compositionally biased region" description="Low complexity" evidence="1">
    <location>
        <begin position="325"/>
        <end position="343"/>
    </location>
</feature>
<reference evidence="2 3" key="1">
    <citation type="journal article" date="2011" name="PLoS Pathog.">
        <title>Endophytic Life Strategies Decoded by Genome and Transcriptome Analyses of the Mutualistic Root Symbiont Piriformospora indica.</title>
        <authorList>
            <person name="Zuccaro A."/>
            <person name="Lahrmann U."/>
            <person name="Guldener U."/>
            <person name="Langen G."/>
            <person name="Pfiffi S."/>
            <person name="Biedenkopf D."/>
            <person name="Wong P."/>
            <person name="Samans B."/>
            <person name="Grimm C."/>
            <person name="Basiewicz M."/>
            <person name="Murat C."/>
            <person name="Martin F."/>
            <person name="Kogel K.H."/>
        </authorList>
    </citation>
    <scope>NUCLEOTIDE SEQUENCE [LARGE SCALE GENOMIC DNA]</scope>
    <source>
        <strain evidence="2 3">DSM 11827</strain>
    </source>
</reference>
<gene>
    <name evidence="2" type="ORF">PIIN_01060</name>
</gene>
<feature type="compositionally biased region" description="Basic and acidic residues" evidence="1">
    <location>
        <begin position="315"/>
        <end position="324"/>
    </location>
</feature>
<feature type="compositionally biased region" description="Polar residues" evidence="1">
    <location>
        <begin position="399"/>
        <end position="409"/>
    </location>
</feature>
<dbReference type="InParanoid" id="G4T7C3"/>
<feature type="compositionally biased region" description="Basic and acidic residues" evidence="1">
    <location>
        <begin position="373"/>
        <end position="398"/>
    </location>
</feature>
<accession>G4T7C3</accession>
<evidence type="ECO:0000256" key="1">
    <source>
        <dbReference type="SAM" id="MobiDB-lite"/>
    </source>
</evidence>
<keyword evidence="3" id="KW-1185">Reference proteome</keyword>
<dbReference type="eggNOG" id="ENOG502SBIX">
    <property type="taxonomic scope" value="Eukaryota"/>
</dbReference>
<feature type="compositionally biased region" description="Polar residues" evidence="1">
    <location>
        <begin position="105"/>
        <end position="114"/>
    </location>
</feature>
<dbReference type="HOGENOM" id="CLU_611266_0_0_1"/>
<feature type="region of interest" description="Disordered" evidence="1">
    <location>
        <begin position="369"/>
        <end position="448"/>
    </location>
</feature>
<dbReference type="OrthoDB" id="3269047at2759"/>
<feature type="compositionally biased region" description="Low complexity" evidence="1">
    <location>
        <begin position="191"/>
        <end position="204"/>
    </location>
</feature>
<dbReference type="Proteomes" id="UP000007148">
    <property type="component" value="Unassembled WGS sequence"/>
</dbReference>
<evidence type="ECO:0000313" key="2">
    <source>
        <dbReference type="EMBL" id="CCA67226.1"/>
    </source>
</evidence>
<dbReference type="AlphaFoldDB" id="G4T7C3"/>
<dbReference type="EMBL" id="CAFZ01000011">
    <property type="protein sequence ID" value="CCA67226.1"/>
    <property type="molecule type" value="Genomic_DNA"/>
</dbReference>
<feature type="compositionally biased region" description="Pro residues" evidence="1">
    <location>
        <begin position="133"/>
        <end position="143"/>
    </location>
</feature>
<organism evidence="2 3">
    <name type="scientific">Serendipita indica (strain DSM 11827)</name>
    <name type="common">Root endophyte fungus</name>
    <name type="synonym">Piriformospora indica</name>
    <dbReference type="NCBI Taxonomy" id="1109443"/>
    <lineage>
        <taxon>Eukaryota</taxon>
        <taxon>Fungi</taxon>
        <taxon>Dikarya</taxon>
        <taxon>Basidiomycota</taxon>
        <taxon>Agaricomycotina</taxon>
        <taxon>Agaricomycetes</taxon>
        <taxon>Sebacinales</taxon>
        <taxon>Serendipitaceae</taxon>
        <taxon>Serendipita</taxon>
    </lineage>
</organism>